<feature type="region of interest" description="Disordered" evidence="1">
    <location>
        <begin position="212"/>
        <end position="274"/>
    </location>
</feature>
<evidence type="ECO:0000256" key="1">
    <source>
        <dbReference type="SAM" id="MobiDB-lite"/>
    </source>
</evidence>
<accession>A0AAJ7S1K3</accession>
<reference evidence="3" key="1">
    <citation type="submission" date="2025-08" db="UniProtKB">
        <authorList>
            <consortium name="RefSeq"/>
        </authorList>
    </citation>
    <scope>IDENTIFICATION</scope>
    <source>
        <tissue evidence="3">Whole body</tissue>
    </source>
</reference>
<name>A0AAJ7S1K3_9HYME</name>
<evidence type="ECO:0000313" key="3">
    <source>
        <dbReference type="RefSeq" id="XP_026669079.1"/>
    </source>
</evidence>
<dbReference type="Proteomes" id="UP000694925">
    <property type="component" value="Unplaced"/>
</dbReference>
<keyword evidence="2" id="KW-1185">Reference proteome</keyword>
<feature type="compositionally biased region" description="Basic and acidic residues" evidence="1">
    <location>
        <begin position="41"/>
        <end position="51"/>
    </location>
</feature>
<feature type="compositionally biased region" description="Acidic residues" evidence="1">
    <location>
        <begin position="31"/>
        <end position="40"/>
    </location>
</feature>
<dbReference type="GeneID" id="113464286"/>
<feature type="compositionally biased region" description="Basic and acidic residues" evidence="1">
    <location>
        <begin position="227"/>
        <end position="236"/>
    </location>
</feature>
<evidence type="ECO:0000313" key="2">
    <source>
        <dbReference type="Proteomes" id="UP000694925"/>
    </source>
</evidence>
<feature type="region of interest" description="Disordered" evidence="1">
    <location>
        <begin position="31"/>
        <end position="82"/>
    </location>
</feature>
<organism evidence="2 3">
    <name type="scientific">Ceratina calcarata</name>
    <dbReference type="NCBI Taxonomy" id="156304"/>
    <lineage>
        <taxon>Eukaryota</taxon>
        <taxon>Metazoa</taxon>
        <taxon>Ecdysozoa</taxon>
        <taxon>Arthropoda</taxon>
        <taxon>Hexapoda</taxon>
        <taxon>Insecta</taxon>
        <taxon>Pterygota</taxon>
        <taxon>Neoptera</taxon>
        <taxon>Endopterygota</taxon>
        <taxon>Hymenoptera</taxon>
        <taxon>Apocrita</taxon>
        <taxon>Aculeata</taxon>
        <taxon>Apoidea</taxon>
        <taxon>Anthophila</taxon>
        <taxon>Apidae</taxon>
        <taxon>Ceratina</taxon>
        <taxon>Zadontomerus</taxon>
    </lineage>
</organism>
<dbReference type="AlphaFoldDB" id="A0AAJ7S1K3"/>
<feature type="region of interest" description="Disordered" evidence="1">
    <location>
        <begin position="1"/>
        <end position="20"/>
    </location>
</feature>
<dbReference type="KEGG" id="ccal:113464286"/>
<gene>
    <name evidence="3" type="primary">LOC113464286</name>
</gene>
<proteinExistence type="predicted"/>
<sequence>MANVTSNSMNIQSQLDKMTKQEEHELWILEEELFTESSSDEEYKTHRKENFENQSETPRTERLPKIKSASQSSDRSNEKENRKISWKAEREVLYDNEELFEDEWQDDTDISSIDTEEQCLKKEISEVKNLDNIIRTMNIRVKVNCFLGQTSVLIDVHLHLSQRACEETLFHQYENRKRLEQILGSNPSESGKLAENTQQFIQLCPKYTKLNAERSETSESDVSIEGNESKKDEKENVTNSSSSDSEVKDDWEFIDTDDCVESTNDPVEDSDPNPYMLSEEIKEMFSEVEKGIITVALNFIDNIERQAQVKD</sequence>
<protein>
    <submittedName>
        <fullName evidence="3">Uncharacterized protein LOC113464286</fullName>
    </submittedName>
</protein>
<feature type="compositionally biased region" description="Polar residues" evidence="1">
    <location>
        <begin position="1"/>
        <end position="16"/>
    </location>
</feature>
<dbReference type="RefSeq" id="XP_026669079.1">
    <property type="nucleotide sequence ID" value="XM_026813278.1"/>
</dbReference>
<feature type="compositionally biased region" description="Acidic residues" evidence="1">
    <location>
        <begin position="252"/>
        <end position="271"/>
    </location>
</feature>